<comment type="similarity">
    <text evidence="3">Belongs to the small GTPase superfamily. SAR1 family.</text>
</comment>
<dbReference type="PROSITE" id="PS51417">
    <property type="entry name" value="ARF"/>
    <property type="match status" value="1"/>
</dbReference>
<comment type="caution">
    <text evidence="11">The sequence shown here is derived from an EMBL/GenBank/DDBJ whole genome shotgun (WGS) entry which is preliminary data.</text>
</comment>
<name>A0ABQ9Y9M1_9EUKA</name>
<keyword evidence="7" id="KW-0931">ER-Golgi transport</keyword>
<evidence type="ECO:0000256" key="2">
    <source>
        <dbReference type="ARBA" id="ARBA00004555"/>
    </source>
</evidence>
<evidence type="ECO:0000256" key="8">
    <source>
        <dbReference type="ARBA" id="ARBA00022927"/>
    </source>
</evidence>
<dbReference type="EMBL" id="JARBJD010000023">
    <property type="protein sequence ID" value="KAK2960396.1"/>
    <property type="molecule type" value="Genomic_DNA"/>
</dbReference>
<evidence type="ECO:0000256" key="9">
    <source>
        <dbReference type="ARBA" id="ARBA00023034"/>
    </source>
</evidence>
<proteinExistence type="inferred from homology"/>
<keyword evidence="9" id="KW-0333">Golgi apparatus</keyword>
<organism evidence="11 12">
    <name type="scientific">Blattamonas nauphoetae</name>
    <dbReference type="NCBI Taxonomy" id="2049346"/>
    <lineage>
        <taxon>Eukaryota</taxon>
        <taxon>Metamonada</taxon>
        <taxon>Preaxostyla</taxon>
        <taxon>Oxymonadida</taxon>
        <taxon>Blattamonas</taxon>
    </lineage>
</organism>
<evidence type="ECO:0000256" key="5">
    <source>
        <dbReference type="ARBA" id="ARBA00022741"/>
    </source>
</evidence>
<keyword evidence="5" id="KW-0547">Nucleotide-binding</keyword>
<evidence type="ECO:0000313" key="12">
    <source>
        <dbReference type="Proteomes" id="UP001281761"/>
    </source>
</evidence>
<keyword evidence="8" id="KW-0653">Protein transport</keyword>
<dbReference type="Pfam" id="PF00025">
    <property type="entry name" value="Arf"/>
    <property type="match status" value="1"/>
</dbReference>
<keyword evidence="4" id="KW-0813">Transport</keyword>
<accession>A0ABQ9Y9M1</accession>
<dbReference type="PROSITE" id="PS51422">
    <property type="entry name" value="SAR1"/>
    <property type="match status" value="1"/>
</dbReference>
<dbReference type="Gene3D" id="3.40.50.300">
    <property type="entry name" value="P-loop containing nucleotide triphosphate hydrolases"/>
    <property type="match status" value="1"/>
</dbReference>
<evidence type="ECO:0000256" key="10">
    <source>
        <dbReference type="ARBA" id="ARBA00023134"/>
    </source>
</evidence>
<evidence type="ECO:0000256" key="4">
    <source>
        <dbReference type="ARBA" id="ARBA00022448"/>
    </source>
</evidence>
<comment type="subcellular location">
    <subcellularLocation>
        <location evidence="1">Endoplasmic reticulum</location>
    </subcellularLocation>
    <subcellularLocation>
        <location evidence="2">Golgi apparatus</location>
    </subcellularLocation>
</comment>
<gene>
    <name evidence="11" type="ORF">BLNAU_4613</name>
</gene>
<dbReference type="SMART" id="SM00178">
    <property type="entry name" value="SAR"/>
    <property type="match status" value="1"/>
</dbReference>
<evidence type="ECO:0000256" key="1">
    <source>
        <dbReference type="ARBA" id="ARBA00004240"/>
    </source>
</evidence>
<keyword evidence="10" id="KW-0342">GTP-binding</keyword>
<dbReference type="InterPro" id="IPR027417">
    <property type="entry name" value="P-loop_NTPase"/>
</dbReference>
<evidence type="ECO:0000256" key="6">
    <source>
        <dbReference type="ARBA" id="ARBA00022824"/>
    </source>
</evidence>
<keyword evidence="12" id="KW-1185">Reference proteome</keyword>
<dbReference type="InterPro" id="IPR006689">
    <property type="entry name" value="Small_GTPase_ARF/SAR"/>
</dbReference>
<keyword evidence="6" id="KW-0256">Endoplasmic reticulum</keyword>
<evidence type="ECO:0000256" key="7">
    <source>
        <dbReference type="ARBA" id="ARBA00022892"/>
    </source>
</evidence>
<sequence length="634" mass="71973">MTQPIQPQFTLIKLKRAYLENDSITITHILKLFQDYSVTFTDLLFLSSILLFGKRRSLSSFSLSDFFEGTIPLTEHWRFRTGLALQHLQLSNEISFHADFYDLFQKYMNDTGINKWLVGKHLNSLLSLSPFHDSSNISDVIDSLILETLPKATDTSRAISVISSASLTMNLNLFEENSRGTILAFDSAVHTIRLLFTLWEHSPLSSIPYSALNRLIQPHQTSSSSIFSSAALPVSTCYPLVLRNTTPPSSLFLLETDPETGRLQSSLVEDFLEMNGWVKEQEFHDYFRGIRSETADFLGETRMVRDDPDEQDDELQQTPELLVEFYRQWLQTDPLADEAILTLHEFWHNNFGGACVQDLLVTLVNRIDASVSFVMRTHTSFSPWIVLAEVLLQLLNIANPAVNEPSGLHTDFSITHAKQTEMHNLVFSQLNYWKTRWLDVDITETATFEEWSNILDVNKGRIDLWNLIGVGAVEAAAGILADLKKVQLEYGADPTQMPIEDTFTVENLTITAYDMGGHPSVRHLWKEYLTTANAIVYIVDAHDHDRLEESRVALEAILNDQRMEKVPICILGNKIDLPYAANESDLKRALGVELLCTGKSNFDTKGRRPLEVFMCSITQKQGYGTGIKWLSNFF</sequence>
<dbReference type="SUPFAM" id="SSF52540">
    <property type="entry name" value="P-loop containing nucleoside triphosphate hydrolases"/>
    <property type="match status" value="1"/>
</dbReference>
<reference evidence="11 12" key="1">
    <citation type="journal article" date="2022" name="bioRxiv">
        <title>Genomics of Preaxostyla Flagellates Illuminates Evolutionary Transitions and the Path Towards Mitochondrial Loss.</title>
        <authorList>
            <person name="Novak L.V.F."/>
            <person name="Treitli S.C."/>
            <person name="Pyrih J."/>
            <person name="Halakuc P."/>
            <person name="Pipaliya S.V."/>
            <person name="Vacek V."/>
            <person name="Brzon O."/>
            <person name="Soukal P."/>
            <person name="Eme L."/>
            <person name="Dacks J.B."/>
            <person name="Karnkowska A."/>
            <person name="Elias M."/>
            <person name="Hampl V."/>
        </authorList>
    </citation>
    <scope>NUCLEOTIDE SEQUENCE [LARGE SCALE GENOMIC DNA]</scope>
    <source>
        <strain evidence="11">NAU3</strain>
        <tissue evidence="11">Gut</tissue>
    </source>
</reference>
<dbReference type="InterPro" id="IPR006687">
    <property type="entry name" value="Small_GTPase_SAR1"/>
</dbReference>
<dbReference type="PANTHER" id="PTHR45684">
    <property type="entry name" value="RE74312P"/>
    <property type="match status" value="1"/>
</dbReference>
<protein>
    <submittedName>
        <fullName evidence="11">GTP-binding protein SAR1A</fullName>
    </submittedName>
</protein>
<dbReference type="SMART" id="SM00177">
    <property type="entry name" value="ARF"/>
    <property type="match status" value="1"/>
</dbReference>
<evidence type="ECO:0000256" key="3">
    <source>
        <dbReference type="ARBA" id="ARBA00007507"/>
    </source>
</evidence>
<evidence type="ECO:0000313" key="11">
    <source>
        <dbReference type="EMBL" id="KAK2960396.1"/>
    </source>
</evidence>
<dbReference type="Proteomes" id="UP001281761">
    <property type="component" value="Unassembled WGS sequence"/>
</dbReference>